<accession>A0A1B3XTV8</accession>
<evidence type="ECO:0000313" key="1">
    <source>
        <dbReference type="EMBL" id="AOH56650.1"/>
    </source>
</evidence>
<name>A0A1B3XTV8_9BACI</name>
<organism evidence="1 2">
    <name type="scientific">Peribacillus muralis</name>
    <dbReference type="NCBI Taxonomy" id="264697"/>
    <lineage>
        <taxon>Bacteria</taxon>
        <taxon>Bacillati</taxon>
        <taxon>Bacillota</taxon>
        <taxon>Bacilli</taxon>
        <taxon>Bacillales</taxon>
        <taxon>Bacillaceae</taxon>
        <taxon>Peribacillus</taxon>
    </lineage>
</organism>
<dbReference type="KEGG" id="bmur:ABE28_019965"/>
<sequence>MIEVLPPAVNTDLGVVGLHTFGVPLNDFADAVFNELESGKENRLHATRNEFDEVTRQAWKASNVKVRIF</sequence>
<gene>
    <name evidence="1" type="ORF">ABE28_019965</name>
</gene>
<dbReference type="AlphaFoldDB" id="A0A1B3XTV8"/>
<proteinExistence type="predicted"/>
<evidence type="ECO:0000313" key="2">
    <source>
        <dbReference type="Proteomes" id="UP000077926"/>
    </source>
</evidence>
<reference evidence="1 2" key="1">
    <citation type="submission" date="2016-08" db="EMBL/GenBank/DDBJ databases">
        <title>Complete genome sequence of Bacillus muralis G25-68, a strain with toxicity to nematodes.</title>
        <authorList>
            <person name="Zheng Z."/>
        </authorList>
    </citation>
    <scope>NUCLEOTIDE SEQUENCE [LARGE SCALE GENOMIC DNA]</scope>
    <source>
        <strain evidence="1 2">G25-68</strain>
    </source>
</reference>
<dbReference type="STRING" id="264697.ABE28_019965"/>
<protein>
    <submittedName>
        <fullName evidence="1">Uncharacterized protein</fullName>
    </submittedName>
</protein>
<dbReference type="EMBL" id="CP017080">
    <property type="protein sequence ID" value="AOH56650.1"/>
    <property type="molecule type" value="Genomic_DNA"/>
</dbReference>
<keyword evidence="2" id="KW-1185">Reference proteome</keyword>
<dbReference type="OrthoDB" id="9810734at2"/>
<dbReference type="RefSeq" id="WP_064462776.1">
    <property type="nucleotide sequence ID" value="NZ_CP017080.1"/>
</dbReference>
<dbReference type="Proteomes" id="UP000077926">
    <property type="component" value="Chromosome"/>
</dbReference>